<dbReference type="Proteomes" id="UP001291623">
    <property type="component" value="Unassembled WGS sequence"/>
</dbReference>
<dbReference type="EMBL" id="JAVYJV010000068">
    <property type="protein sequence ID" value="KAK4336981.1"/>
    <property type="molecule type" value="Genomic_DNA"/>
</dbReference>
<dbReference type="GO" id="GO:0004337">
    <property type="term" value="F:(2E,6E)-farnesyl diphosphate synthase activity"/>
    <property type="evidence" value="ECO:0007669"/>
    <property type="project" value="TreeGrafter"/>
</dbReference>
<dbReference type="GO" id="GO:0004161">
    <property type="term" value="F:dimethylallyltranstransferase activity"/>
    <property type="evidence" value="ECO:0007669"/>
    <property type="project" value="TreeGrafter"/>
</dbReference>
<evidence type="ECO:0000313" key="10">
    <source>
        <dbReference type="Proteomes" id="UP001291623"/>
    </source>
</evidence>
<comment type="caution">
    <text evidence="9">The sequence shown here is derived from an EMBL/GenBank/DDBJ whole genome shotgun (WGS) entry which is preliminary data.</text>
</comment>
<dbReference type="InterPro" id="IPR039702">
    <property type="entry name" value="FPS1-like"/>
</dbReference>
<dbReference type="GO" id="GO:0005737">
    <property type="term" value="C:cytoplasm"/>
    <property type="evidence" value="ECO:0007669"/>
    <property type="project" value="TreeGrafter"/>
</dbReference>
<evidence type="ECO:0000256" key="3">
    <source>
        <dbReference type="ARBA" id="ARBA00022679"/>
    </source>
</evidence>
<dbReference type="Gene3D" id="1.10.600.10">
    <property type="entry name" value="Farnesyl Diphosphate Synthase"/>
    <property type="match status" value="1"/>
</dbReference>
<evidence type="ECO:0000256" key="5">
    <source>
        <dbReference type="ARBA" id="ARBA00022842"/>
    </source>
</evidence>
<evidence type="ECO:0000256" key="4">
    <source>
        <dbReference type="ARBA" id="ARBA00022723"/>
    </source>
</evidence>
<gene>
    <name evidence="9" type="ORF">RND71_044171</name>
</gene>
<feature type="compositionally biased region" description="Basic and acidic residues" evidence="8">
    <location>
        <begin position="13"/>
        <end position="34"/>
    </location>
</feature>
<comment type="similarity">
    <text evidence="2 7">Belongs to the FPP/GGPP synthase family.</text>
</comment>
<dbReference type="AlphaFoldDB" id="A0AAE1QNS0"/>
<keyword evidence="3 7" id="KW-0808">Transferase</keyword>
<dbReference type="GO" id="GO:0046872">
    <property type="term" value="F:metal ion binding"/>
    <property type="evidence" value="ECO:0007669"/>
    <property type="project" value="UniProtKB-KW"/>
</dbReference>
<evidence type="ECO:0000256" key="6">
    <source>
        <dbReference type="ARBA" id="ARBA00023229"/>
    </source>
</evidence>
<evidence type="ECO:0000256" key="1">
    <source>
        <dbReference type="ARBA" id="ARBA00001946"/>
    </source>
</evidence>
<keyword evidence="10" id="KW-1185">Reference proteome</keyword>
<dbReference type="PANTHER" id="PTHR11525:SF0">
    <property type="entry name" value="FARNESYL PYROPHOSPHATE SYNTHASE"/>
    <property type="match status" value="1"/>
</dbReference>
<keyword evidence="5" id="KW-0460">Magnesium</keyword>
<keyword evidence="6" id="KW-0414">Isoprene biosynthesis</keyword>
<dbReference type="PROSITE" id="PS00444">
    <property type="entry name" value="POLYPRENYL_SYNTHASE_2"/>
    <property type="match status" value="1"/>
</dbReference>
<dbReference type="SUPFAM" id="SSF48576">
    <property type="entry name" value="Terpenoid synthases"/>
    <property type="match status" value="1"/>
</dbReference>
<evidence type="ECO:0000256" key="7">
    <source>
        <dbReference type="RuleBase" id="RU004466"/>
    </source>
</evidence>
<dbReference type="Pfam" id="PF00348">
    <property type="entry name" value="polyprenyl_synt"/>
    <property type="match status" value="1"/>
</dbReference>
<protein>
    <submittedName>
        <fullName evidence="9">Uncharacterized protein</fullName>
    </submittedName>
</protein>
<sequence>MVEKQVQEAVMKKFEEELEKETESESSDKRKSLSNEDSSEDSWKPLIFTKRCIIENYNQNFIITRANFNNAYNKKLRKDSNDIIYNENYIKNSDSDEMKNDVKYESNQQESYDFTDRFLKRRHRKISKKTNEDSLVNNQLEGSNIRSSNRKQSNAKVPKRIFIFEGGFKSNEEYTYIRGRGKGNLPVRAALYLSGINSEEVHKNVEDYLILVGRVFQIQDDFLDFFGDSELTGKIGTDIEEGKCSWLIVNALEMGNKIQISTLKENYGSKDKTKLEKIKRNSINSQGKR</sequence>
<name>A0AAE1QNS0_9SOLA</name>
<reference evidence="9" key="1">
    <citation type="submission" date="2023-12" db="EMBL/GenBank/DDBJ databases">
        <title>Genome assembly of Anisodus tanguticus.</title>
        <authorList>
            <person name="Wang Y.-J."/>
        </authorList>
    </citation>
    <scope>NUCLEOTIDE SEQUENCE</scope>
    <source>
        <strain evidence="9">KB-2021</strain>
        <tissue evidence="9">Leaf</tissue>
    </source>
</reference>
<keyword evidence="4" id="KW-0479">Metal-binding</keyword>
<feature type="region of interest" description="Disordered" evidence="8">
    <location>
        <begin position="13"/>
        <end position="40"/>
    </location>
</feature>
<proteinExistence type="inferred from homology"/>
<accession>A0AAE1QNS0</accession>
<comment type="cofactor">
    <cofactor evidence="1">
        <name>Mg(2+)</name>
        <dbReference type="ChEBI" id="CHEBI:18420"/>
    </cofactor>
</comment>
<organism evidence="9 10">
    <name type="scientific">Anisodus tanguticus</name>
    <dbReference type="NCBI Taxonomy" id="243964"/>
    <lineage>
        <taxon>Eukaryota</taxon>
        <taxon>Viridiplantae</taxon>
        <taxon>Streptophyta</taxon>
        <taxon>Embryophyta</taxon>
        <taxon>Tracheophyta</taxon>
        <taxon>Spermatophyta</taxon>
        <taxon>Magnoliopsida</taxon>
        <taxon>eudicotyledons</taxon>
        <taxon>Gunneridae</taxon>
        <taxon>Pentapetalae</taxon>
        <taxon>asterids</taxon>
        <taxon>lamiids</taxon>
        <taxon>Solanales</taxon>
        <taxon>Solanaceae</taxon>
        <taxon>Solanoideae</taxon>
        <taxon>Hyoscyameae</taxon>
        <taxon>Anisodus</taxon>
    </lineage>
</organism>
<dbReference type="InterPro" id="IPR033749">
    <property type="entry name" value="Polyprenyl_synt_CS"/>
</dbReference>
<dbReference type="InterPro" id="IPR008949">
    <property type="entry name" value="Isoprenoid_synthase_dom_sf"/>
</dbReference>
<evidence type="ECO:0000313" key="9">
    <source>
        <dbReference type="EMBL" id="KAK4336981.1"/>
    </source>
</evidence>
<dbReference type="PANTHER" id="PTHR11525">
    <property type="entry name" value="FARNESYL-PYROPHOSPHATE SYNTHETASE"/>
    <property type="match status" value="1"/>
</dbReference>
<evidence type="ECO:0000256" key="8">
    <source>
        <dbReference type="SAM" id="MobiDB-lite"/>
    </source>
</evidence>
<dbReference type="InterPro" id="IPR000092">
    <property type="entry name" value="Polyprenyl_synt"/>
</dbReference>
<evidence type="ECO:0000256" key="2">
    <source>
        <dbReference type="ARBA" id="ARBA00006706"/>
    </source>
</evidence>
<dbReference type="GO" id="GO:0045337">
    <property type="term" value="P:farnesyl diphosphate biosynthetic process"/>
    <property type="evidence" value="ECO:0007669"/>
    <property type="project" value="TreeGrafter"/>
</dbReference>